<dbReference type="InterPro" id="IPR020012">
    <property type="entry name" value="LysM_FimV"/>
</dbReference>
<evidence type="ECO:0000256" key="3">
    <source>
        <dbReference type="SAM" id="SignalP"/>
    </source>
</evidence>
<sequence length="918" mass="96623">MVRVRKLVLAIAAASAFTSGMAHALGLGEVTLKSALNQPLDAEITLLEVNDLASNELIPKLASPEEFNKAGVDRQYFLTDLKFTPVLKPNGKSVIRVTSTKPVREPYLNFLVEVLWPSGRLLREYTLLLDPPLYSPQTASAAAPQLPVAAPVTRPAVTRPAQPVASAPVVRQAAPVASSAPLDGNEYRTTSSDTLWQIAERVRPSGSVHQTMLAIQDLNPDAFVDGNINRLKKGQVLRLPDAQQVTSRSQSEAIAQVAAQNSAWREGRSLAGSSARQLDATKRTAAGAAPAQAESKDSLKLVSGDATKAGSQGASGDTKALNEKLAVTKESLDTTRRENDELKSRMGDLQGQLDKLQRLIQLKDEQLAKLQADLAAKGQVKPAEAAPVASSAAAPVAEQPAPAPQAAAPAEAPATPDYNYSEETAPATPAASTETPQPAAQAEAPAAPPVETAPVQQAEPAPAPVVVEQPESGFLDDVMANPMFLGVAGGSALLALLILLMVVSRRNAQKESDLHNSLASQQDDDGFGATLDLPESDFTDIESVEPVAQSAGERVTAQTSDALGEADIYIAYGRFNQAAELLQNAINDEPHRSDLRVKLMEVQAELGDRDGFARQESELREIGGAAGEVEQLKARYPSMATVATAAGVAGLASASASQADDLDFADLSFDEEPSVAVPAPAQDDAFDLSLDDLEAELDRDAVASASEEDSLIGFDLDEPAPVLAESAADTDFELDLADAAASDDLADFGLDIEAEPTQAQEDDSFLLSLDDELSVEPKAAELADLDFELPEAPSAAAAELPADFDLSLDDDLPASALEADSFAAQLEEVSAGLGKLDEPMPAFEAAHADTLVAEDDLEGGDDFDFLSGTDETATKLDLARAYIDMGDTEGARDILDEVIAEGNDGQQQEARELIARLA</sequence>
<keyword evidence="6" id="KW-1185">Reference proteome</keyword>
<evidence type="ECO:0000256" key="1">
    <source>
        <dbReference type="SAM" id="MobiDB-lite"/>
    </source>
</evidence>
<evidence type="ECO:0000256" key="2">
    <source>
        <dbReference type="SAM" id="Phobius"/>
    </source>
</evidence>
<feature type="chain" id="PRO_5045991768" evidence="3">
    <location>
        <begin position="25"/>
        <end position="918"/>
    </location>
</feature>
<dbReference type="Proteomes" id="UP000717995">
    <property type="component" value="Unassembled WGS sequence"/>
</dbReference>
<feature type="transmembrane region" description="Helical" evidence="2">
    <location>
        <begin position="483"/>
        <end position="503"/>
    </location>
</feature>
<dbReference type="NCBIfam" id="TIGR03504">
    <property type="entry name" value="FimV_Cterm"/>
    <property type="match status" value="1"/>
</dbReference>
<comment type="caution">
    <text evidence="5">The sequence shown here is derived from an EMBL/GenBank/DDBJ whole genome shotgun (WGS) entry which is preliminary data.</text>
</comment>
<dbReference type="RefSeq" id="WP_205348053.1">
    <property type="nucleotide sequence ID" value="NZ_JAFEUP010000002.1"/>
</dbReference>
<dbReference type="InterPro" id="IPR038440">
    <property type="entry name" value="FimV_C_sf"/>
</dbReference>
<feature type="region of interest" description="Disordered" evidence="1">
    <location>
        <begin position="391"/>
        <end position="462"/>
    </location>
</feature>
<feature type="compositionally biased region" description="Low complexity" evidence="1">
    <location>
        <begin position="421"/>
        <end position="462"/>
    </location>
</feature>
<keyword evidence="3" id="KW-0732">Signal</keyword>
<name>A0ABS2ID41_9GAMM</name>
<feature type="signal peptide" evidence="3">
    <location>
        <begin position="1"/>
        <end position="24"/>
    </location>
</feature>
<feature type="compositionally biased region" description="Low complexity" evidence="1">
    <location>
        <begin position="391"/>
        <end position="414"/>
    </location>
</feature>
<evidence type="ECO:0000259" key="4">
    <source>
        <dbReference type="Pfam" id="PF25800"/>
    </source>
</evidence>
<dbReference type="CDD" id="cd00118">
    <property type="entry name" value="LysM"/>
    <property type="match status" value="1"/>
</dbReference>
<dbReference type="Gene3D" id="3.10.350.10">
    <property type="entry name" value="LysM domain"/>
    <property type="match status" value="1"/>
</dbReference>
<dbReference type="InterPro" id="IPR011990">
    <property type="entry name" value="TPR-like_helical_dom_sf"/>
</dbReference>
<gene>
    <name evidence="5" type="ORF">JQX08_09145</name>
</gene>
<dbReference type="EMBL" id="JAFEUP010000002">
    <property type="protein sequence ID" value="MBM7060872.1"/>
    <property type="molecule type" value="Genomic_DNA"/>
</dbReference>
<evidence type="ECO:0000313" key="6">
    <source>
        <dbReference type="Proteomes" id="UP000717995"/>
    </source>
</evidence>
<feature type="region of interest" description="Disordered" evidence="1">
    <location>
        <begin position="304"/>
        <end position="346"/>
    </location>
</feature>
<dbReference type="Gene3D" id="1.20.58.2200">
    <property type="match status" value="1"/>
</dbReference>
<dbReference type="InterPro" id="IPR057840">
    <property type="entry name" value="FimV_N"/>
</dbReference>
<dbReference type="Gene3D" id="1.25.40.10">
    <property type="entry name" value="Tetratricopeptide repeat domain"/>
    <property type="match status" value="1"/>
</dbReference>
<evidence type="ECO:0000313" key="5">
    <source>
        <dbReference type="EMBL" id="MBM7060872.1"/>
    </source>
</evidence>
<dbReference type="NCBIfam" id="TIGR03505">
    <property type="entry name" value="FimV_core"/>
    <property type="match status" value="1"/>
</dbReference>
<accession>A0ABS2ID41</accession>
<dbReference type="Pfam" id="PF25800">
    <property type="entry name" value="FimV_N"/>
    <property type="match status" value="1"/>
</dbReference>
<dbReference type="InterPro" id="IPR036779">
    <property type="entry name" value="LysM_dom_sf"/>
</dbReference>
<keyword evidence="2" id="KW-1133">Transmembrane helix</keyword>
<proteinExistence type="predicted"/>
<feature type="domain" description="FimV N-terminal" evidence="4">
    <location>
        <begin position="25"/>
        <end position="132"/>
    </location>
</feature>
<dbReference type="InterPro" id="IPR020011">
    <property type="entry name" value="FimV_C"/>
</dbReference>
<keyword evidence="2" id="KW-0472">Membrane</keyword>
<keyword evidence="2" id="KW-0812">Transmembrane</keyword>
<dbReference type="InterPro" id="IPR018392">
    <property type="entry name" value="LysM"/>
</dbReference>
<reference evidence="5 6" key="1">
    <citation type="submission" date="2021-02" db="EMBL/GenBank/DDBJ databases">
        <authorList>
            <person name="Lee D.-H."/>
        </authorList>
    </citation>
    <scope>NUCLEOTIDE SEQUENCE [LARGE SCALE GENOMIC DNA]</scope>
    <source>
        <strain evidence="5 6">UL073</strain>
    </source>
</reference>
<organism evidence="5 6">
    <name type="scientific">Zestomonas insulae</name>
    <dbReference type="NCBI Taxonomy" id="2809017"/>
    <lineage>
        <taxon>Bacteria</taxon>
        <taxon>Pseudomonadati</taxon>
        <taxon>Pseudomonadota</taxon>
        <taxon>Gammaproteobacteria</taxon>
        <taxon>Pseudomonadales</taxon>
        <taxon>Pseudomonadaceae</taxon>
        <taxon>Zestomonas</taxon>
    </lineage>
</organism>
<protein>
    <submittedName>
        <fullName evidence="5">FimV family protein</fullName>
    </submittedName>
</protein>
<feature type="compositionally biased region" description="Basic and acidic residues" evidence="1">
    <location>
        <begin position="320"/>
        <end position="346"/>
    </location>
</feature>